<organism evidence="1 2">
    <name type="scientific">Linum trigynum</name>
    <dbReference type="NCBI Taxonomy" id="586398"/>
    <lineage>
        <taxon>Eukaryota</taxon>
        <taxon>Viridiplantae</taxon>
        <taxon>Streptophyta</taxon>
        <taxon>Embryophyta</taxon>
        <taxon>Tracheophyta</taxon>
        <taxon>Spermatophyta</taxon>
        <taxon>Magnoliopsida</taxon>
        <taxon>eudicotyledons</taxon>
        <taxon>Gunneridae</taxon>
        <taxon>Pentapetalae</taxon>
        <taxon>rosids</taxon>
        <taxon>fabids</taxon>
        <taxon>Malpighiales</taxon>
        <taxon>Linaceae</taxon>
        <taxon>Linum</taxon>
    </lineage>
</organism>
<gene>
    <name evidence="1" type="ORF">LTRI10_LOCUS36866</name>
</gene>
<accession>A0AAV2FES3</accession>
<reference evidence="1 2" key="1">
    <citation type="submission" date="2024-04" db="EMBL/GenBank/DDBJ databases">
        <authorList>
            <person name="Fracassetti M."/>
        </authorList>
    </citation>
    <scope>NUCLEOTIDE SEQUENCE [LARGE SCALE GENOMIC DNA]</scope>
</reference>
<dbReference type="AlphaFoldDB" id="A0AAV2FES3"/>
<keyword evidence="2" id="KW-1185">Reference proteome</keyword>
<protein>
    <submittedName>
        <fullName evidence="1">Uncharacterized protein</fullName>
    </submittedName>
</protein>
<sequence>MEERRFEERRRSHPHSVAAHILTLPCVGQSARINTVNILTAFVWSPPRRVIVYLNLLSSAAAAACRAPS</sequence>
<dbReference type="EMBL" id="OZ034819">
    <property type="protein sequence ID" value="CAL1396504.1"/>
    <property type="molecule type" value="Genomic_DNA"/>
</dbReference>
<name>A0AAV2FES3_9ROSI</name>
<evidence type="ECO:0000313" key="2">
    <source>
        <dbReference type="Proteomes" id="UP001497516"/>
    </source>
</evidence>
<dbReference type="Proteomes" id="UP001497516">
    <property type="component" value="Chromosome 6"/>
</dbReference>
<proteinExistence type="predicted"/>
<evidence type="ECO:0000313" key="1">
    <source>
        <dbReference type="EMBL" id="CAL1396504.1"/>
    </source>
</evidence>